<protein>
    <submittedName>
        <fullName evidence="1">Uncharacterized protein</fullName>
    </submittedName>
</protein>
<dbReference type="RefSeq" id="WP_317942068.1">
    <property type="nucleotide sequence ID" value="NZ_JAUBDI010000002.1"/>
</dbReference>
<dbReference type="EMBL" id="JAUBDI010000002">
    <property type="protein sequence ID" value="MDW0112174.1"/>
    <property type="molecule type" value="Genomic_DNA"/>
</dbReference>
<sequence>MLIAYQILLILLIVLFGILAFGATDEKLKDRSAKLTAMGMISLLITFWLF</sequence>
<gene>
    <name evidence="1" type="ORF">QT711_03185</name>
</gene>
<dbReference type="Proteomes" id="UP001282284">
    <property type="component" value="Unassembled WGS sequence"/>
</dbReference>
<comment type="caution">
    <text evidence="1">The sequence shown here is derived from an EMBL/GenBank/DDBJ whole genome shotgun (WGS) entry which is preliminary data.</text>
</comment>
<name>A0ABU4G5C6_9BACL</name>
<reference evidence="1 2" key="1">
    <citation type="submission" date="2023-06" db="EMBL/GenBank/DDBJ databases">
        <title>Sporosarcina sp. nov., isolated from Korean traditional fermented seafood 'Jeotgal'.</title>
        <authorList>
            <person name="Yang A.I."/>
            <person name="Shin N.-R."/>
        </authorList>
    </citation>
    <scope>NUCLEOTIDE SEQUENCE [LARGE SCALE GENOMIC DNA]</scope>
    <source>
        <strain evidence="1 2">KCTC13119</strain>
    </source>
</reference>
<organism evidence="1 2">
    <name type="scientific">Sporosarcina saromensis</name>
    <dbReference type="NCBI Taxonomy" id="359365"/>
    <lineage>
        <taxon>Bacteria</taxon>
        <taxon>Bacillati</taxon>
        <taxon>Bacillota</taxon>
        <taxon>Bacilli</taxon>
        <taxon>Bacillales</taxon>
        <taxon>Caryophanaceae</taxon>
        <taxon>Sporosarcina</taxon>
    </lineage>
</organism>
<keyword evidence="2" id="KW-1185">Reference proteome</keyword>
<accession>A0ABU4G5C6</accession>
<evidence type="ECO:0000313" key="2">
    <source>
        <dbReference type="Proteomes" id="UP001282284"/>
    </source>
</evidence>
<evidence type="ECO:0000313" key="1">
    <source>
        <dbReference type="EMBL" id="MDW0112174.1"/>
    </source>
</evidence>
<proteinExistence type="predicted"/>